<dbReference type="KEGG" id="tper:IWA51_05050"/>
<dbReference type="PANTHER" id="PTHR36447:SF1">
    <property type="entry name" value="BETA-GALACTOSIDASE GANA"/>
    <property type="match status" value="1"/>
</dbReference>
<evidence type="ECO:0000313" key="14">
    <source>
        <dbReference type="Proteomes" id="UP000595224"/>
    </source>
</evidence>
<dbReference type="InterPro" id="IPR013739">
    <property type="entry name" value="Beta_galactosidase_C"/>
</dbReference>
<dbReference type="InterPro" id="IPR029062">
    <property type="entry name" value="Class_I_gatase-like"/>
</dbReference>
<dbReference type="Gene3D" id="3.20.20.80">
    <property type="entry name" value="Glycosidases"/>
    <property type="match status" value="1"/>
</dbReference>
<dbReference type="EC" id="3.2.1.23" evidence="3 6"/>
<name>A0A7T3RF75_9SPIR</name>
<accession>A0A7T3RF75</accession>
<dbReference type="RefSeq" id="WP_198443456.1">
    <property type="nucleotide sequence ID" value="NZ_CBCSHE010000004.1"/>
</dbReference>
<gene>
    <name evidence="13" type="ORF">IWA51_05050</name>
</gene>
<dbReference type="Proteomes" id="UP000595224">
    <property type="component" value="Chromosome"/>
</dbReference>
<dbReference type="InterPro" id="IPR013738">
    <property type="entry name" value="Beta_galactosidase_Trimer"/>
</dbReference>
<protein>
    <recommendedName>
        <fullName evidence="3 6">Beta-galactosidase</fullName>
        <shortName evidence="6">Beta-gal</shortName>
        <ecNumber evidence="3 6">3.2.1.23</ecNumber>
    </recommendedName>
</protein>
<evidence type="ECO:0000256" key="9">
    <source>
        <dbReference type="PIRSR" id="PIRSR001084-3"/>
    </source>
</evidence>
<evidence type="ECO:0000256" key="3">
    <source>
        <dbReference type="ARBA" id="ARBA00012756"/>
    </source>
</evidence>
<dbReference type="SUPFAM" id="SSF52317">
    <property type="entry name" value="Class I glutamine amidotransferase-like"/>
    <property type="match status" value="1"/>
</dbReference>
<proteinExistence type="inferred from homology"/>
<keyword evidence="14" id="KW-1185">Reference proteome</keyword>
<dbReference type="Pfam" id="PF08532">
    <property type="entry name" value="Glyco_hydro_42M"/>
    <property type="match status" value="1"/>
</dbReference>
<dbReference type="GO" id="GO:0006012">
    <property type="term" value="P:galactose metabolic process"/>
    <property type="evidence" value="ECO:0007669"/>
    <property type="project" value="InterPro"/>
</dbReference>
<comment type="catalytic activity">
    <reaction evidence="1 6">
        <text>Hydrolysis of terminal non-reducing beta-D-galactose residues in beta-D-galactosides.</text>
        <dbReference type="EC" id="3.2.1.23"/>
    </reaction>
</comment>
<dbReference type="AlphaFoldDB" id="A0A7T3RF75"/>
<keyword evidence="5 6" id="KW-0326">Glycosidase</keyword>
<dbReference type="Gene3D" id="3.40.50.880">
    <property type="match status" value="1"/>
</dbReference>
<dbReference type="Gene3D" id="2.60.40.1180">
    <property type="entry name" value="Golgi alpha-mannosidase II"/>
    <property type="match status" value="1"/>
</dbReference>
<dbReference type="GO" id="GO:0004565">
    <property type="term" value="F:beta-galactosidase activity"/>
    <property type="evidence" value="ECO:0007669"/>
    <property type="project" value="UniProtKB-EC"/>
</dbReference>
<dbReference type="InterPro" id="IPR017853">
    <property type="entry name" value="GH"/>
</dbReference>
<dbReference type="PANTHER" id="PTHR36447">
    <property type="entry name" value="BETA-GALACTOSIDASE GANA"/>
    <property type="match status" value="1"/>
</dbReference>
<dbReference type="SUPFAM" id="SSF51445">
    <property type="entry name" value="(Trans)glycosidases"/>
    <property type="match status" value="1"/>
</dbReference>
<sequence>MINAKTVKKIPFGGDYNPEQWDEETRKNDMKMLPQADIDILTLNVFSWAKLQPSEEEYDFSDLDRIMDMAEDAKMNVCLATATATHPAWMARKYPDVLRVDLDGRKRRFGARQNSCPNSPTYRKYSVLLAKKIAERYGNRKSVLAYHISNEYGGLCYCENCEKAFRLWLKNKYKTIQKLNEAWNSSFWGHTYYDWEDIQVPMNTSERWPVNRTSCQIQTIDYYRFQSDSLLECYRLEADVLKSVSPQIPVTTNLMGTYPELDYHKWAPYMDFISWDNYPSPDDPYTRVALNHEVMRGCKREIPFALMEQTPSVTNWQPYNSLKRPCVMRLQSYQAIAHGADTVMFFQMHRSRGCCEKFHGAVIDHYARTDTRVFKETAQLGSELKKLGAKFLGSVQKPQVAVLFDWNCMWGITFSAGPSVDFDYTSEVFKYYDAFAKQNIPVDVISPEQSLDSYSIVAAPALYMLNEKTAASIEEFVRKGGTFITTCMSGMADENDLVTTEGYPGRLRKVCGLWVEETDALLPGHTNTLKTVSDSGIDGEYPAAILCDIIHPETAQTVAVYASDFYAQTPAVCKNKFGEGEVWYIGAAVPKDNTKFLQKLASFTTAKHGIKSIVEPQEGIEATKRIAKDGTAFVFILNHSDSKKTVEFDFSGTELLGGLNVSKKMELNAKDVAIIEVRK</sequence>
<evidence type="ECO:0000313" key="13">
    <source>
        <dbReference type="EMBL" id="QQA01965.1"/>
    </source>
</evidence>
<evidence type="ECO:0000256" key="6">
    <source>
        <dbReference type="PIRNR" id="PIRNR001084"/>
    </source>
</evidence>
<dbReference type="GO" id="GO:0046872">
    <property type="term" value="F:metal ion binding"/>
    <property type="evidence" value="ECO:0007669"/>
    <property type="project" value="UniProtKB-KW"/>
</dbReference>
<evidence type="ECO:0000259" key="12">
    <source>
        <dbReference type="Pfam" id="PF08533"/>
    </source>
</evidence>
<evidence type="ECO:0000256" key="8">
    <source>
        <dbReference type="PIRSR" id="PIRSR001084-2"/>
    </source>
</evidence>
<feature type="binding site" evidence="8">
    <location>
        <position position="316"/>
    </location>
    <ligand>
        <name>substrate</name>
    </ligand>
</feature>
<dbReference type="GO" id="GO:0009341">
    <property type="term" value="C:beta-galactosidase complex"/>
    <property type="evidence" value="ECO:0007669"/>
    <property type="project" value="InterPro"/>
</dbReference>
<dbReference type="InterPro" id="IPR013780">
    <property type="entry name" value="Glyco_hydro_b"/>
</dbReference>
<feature type="binding site" evidence="8">
    <location>
        <position position="150"/>
    </location>
    <ligand>
        <name>substrate</name>
    </ligand>
</feature>
<feature type="domain" description="Glycoside hydrolase family 42 N-terminal" evidence="10">
    <location>
        <begin position="15"/>
        <end position="387"/>
    </location>
</feature>
<dbReference type="EMBL" id="CP064936">
    <property type="protein sequence ID" value="QQA01965.1"/>
    <property type="molecule type" value="Genomic_DNA"/>
</dbReference>
<evidence type="ECO:0000256" key="7">
    <source>
        <dbReference type="PIRSR" id="PIRSR001084-1"/>
    </source>
</evidence>
<keyword evidence="9" id="KW-0479">Metal-binding</keyword>
<feature type="domain" description="Beta-galactosidase trimerisation" evidence="11">
    <location>
        <begin position="399"/>
        <end position="610"/>
    </location>
</feature>
<feature type="active site" description="Nucleophile" evidence="7">
    <location>
        <position position="308"/>
    </location>
</feature>
<evidence type="ECO:0000259" key="11">
    <source>
        <dbReference type="Pfam" id="PF08532"/>
    </source>
</evidence>
<reference evidence="13 14" key="1">
    <citation type="submission" date="2020-11" db="EMBL/GenBank/DDBJ databases">
        <title>Treponema Peruensis nv. sp., first commensal Treponema isolated from human feces.</title>
        <authorList>
            <person name="Belkhou C."/>
            <person name="Raes J."/>
        </authorList>
    </citation>
    <scope>NUCLEOTIDE SEQUENCE [LARGE SCALE GENOMIC DNA]</scope>
    <source>
        <strain evidence="13 14">RCC2812</strain>
    </source>
</reference>
<evidence type="ECO:0000256" key="4">
    <source>
        <dbReference type="ARBA" id="ARBA00022801"/>
    </source>
</evidence>
<evidence type="ECO:0000256" key="1">
    <source>
        <dbReference type="ARBA" id="ARBA00001412"/>
    </source>
</evidence>
<keyword evidence="4 6" id="KW-0378">Hydrolase</keyword>
<evidence type="ECO:0000256" key="2">
    <source>
        <dbReference type="ARBA" id="ARBA00005940"/>
    </source>
</evidence>
<comment type="similarity">
    <text evidence="2 6">Belongs to the glycosyl hydrolase 42 family.</text>
</comment>
<dbReference type="Pfam" id="PF08533">
    <property type="entry name" value="Glyco_hydro_42C"/>
    <property type="match status" value="1"/>
</dbReference>
<dbReference type="InterPro" id="IPR003476">
    <property type="entry name" value="Glyco_hydro_42"/>
</dbReference>
<evidence type="ECO:0000256" key="5">
    <source>
        <dbReference type="ARBA" id="ARBA00023295"/>
    </source>
</evidence>
<dbReference type="InterPro" id="IPR013529">
    <property type="entry name" value="Glyco_hydro_42_N"/>
</dbReference>
<feature type="domain" description="Beta-galactosidase C-terminal" evidence="12">
    <location>
        <begin position="619"/>
        <end position="675"/>
    </location>
</feature>
<feature type="binding site" evidence="9">
    <location>
        <position position="158"/>
    </location>
    <ligand>
        <name>Zn(2+)</name>
        <dbReference type="ChEBI" id="CHEBI:29105"/>
    </ligand>
</feature>
<dbReference type="Pfam" id="PF02449">
    <property type="entry name" value="Glyco_hydro_42"/>
    <property type="match status" value="1"/>
</dbReference>
<organism evidence="13 14">
    <name type="scientific">Treponema peruense</name>
    <dbReference type="NCBI Taxonomy" id="2787628"/>
    <lineage>
        <taxon>Bacteria</taxon>
        <taxon>Pseudomonadati</taxon>
        <taxon>Spirochaetota</taxon>
        <taxon>Spirochaetia</taxon>
        <taxon>Spirochaetales</taxon>
        <taxon>Treponemataceae</taxon>
        <taxon>Treponema</taxon>
    </lineage>
</organism>
<keyword evidence="9" id="KW-0862">Zinc</keyword>
<feature type="binding site" evidence="8">
    <location>
        <position position="112"/>
    </location>
    <ligand>
        <name>substrate</name>
    </ligand>
</feature>
<dbReference type="CDD" id="cd03143">
    <property type="entry name" value="A4_beta-galactosidase_middle_domain"/>
    <property type="match status" value="1"/>
</dbReference>
<feature type="binding site" evidence="9">
    <location>
        <position position="156"/>
    </location>
    <ligand>
        <name>Zn(2+)</name>
        <dbReference type="ChEBI" id="CHEBI:29105"/>
    </ligand>
</feature>
<dbReference type="PIRSF" id="PIRSF001084">
    <property type="entry name" value="B-galactosidase"/>
    <property type="match status" value="1"/>
</dbReference>
<feature type="binding site" evidence="9">
    <location>
        <position position="161"/>
    </location>
    <ligand>
        <name>Zn(2+)</name>
        <dbReference type="ChEBI" id="CHEBI:29105"/>
    </ligand>
</feature>
<feature type="binding site" evidence="9">
    <location>
        <position position="116"/>
    </location>
    <ligand>
        <name>Zn(2+)</name>
        <dbReference type="ChEBI" id="CHEBI:29105"/>
    </ligand>
</feature>
<evidence type="ECO:0000259" key="10">
    <source>
        <dbReference type="Pfam" id="PF02449"/>
    </source>
</evidence>
<feature type="active site" description="Proton donor" evidence="7">
    <location>
        <position position="151"/>
    </location>
</feature>